<protein>
    <submittedName>
        <fullName evidence="1">Uncharacterized protein</fullName>
    </submittedName>
</protein>
<comment type="caution">
    <text evidence="1">The sequence shown here is derived from an EMBL/GenBank/DDBJ whole genome shotgun (WGS) entry which is preliminary data.</text>
</comment>
<organism evidence="1">
    <name type="scientific">marine sediment metagenome</name>
    <dbReference type="NCBI Taxonomy" id="412755"/>
    <lineage>
        <taxon>unclassified sequences</taxon>
        <taxon>metagenomes</taxon>
        <taxon>ecological metagenomes</taxon>
    </lineage>
</organism>
<evidence type="ECO:0000313" key="1">
    <source>
        <dbReference type="EMBL" id="GAJ19680.1"/>
    </source>
</evidence>
<dbReference type="AlphaFoldDB" id="X1W068"/>
<sequence>YGMIEGAAGKRVFPRLAPAAAGAFRFSGASGVAVRPVCPGGLPVLPGVL</sequence>
<name>X1W068_9ZZZZ</name>
<proteinExistence type="predicted"/>
<feature type="non-terminal residue" evidence="1">
    <location>
        <position position="1"/>
    </location>
</feature>
<reference evidence="1" key="1">
    <citation type="journal article" date="2014" name="Front. Microbiol.">
        <title>High frequency of phylogenetically diverse reductive dehalogenase-homologous genes in deep subseafloor sedimentary metagenomes.</title>
        <authorList>
            <person name="Kawai M."/>
            <person name="Futagami T."/>
            <person name="Toyoda A."/>
            <person name="Takaki Y."/>
            <person name="Nishi S."/>
            <person name="Hori S."/>
            <person name="Arai W."/>
            <person name="Tsubouchi T."/>
            <person name="Morono Y."/>
            <person name="Uchiyama I."/>
            <person name="Ito T."/>
            <person name="Fujiyama A."/>
            <person name="Inagaki F."/>
            <person name="Takami H."/>
        </authorList>
    </citation>
    <scope>NUCLEOTIDE SEQUENCE</scope>
    <source>
        <strain evidence="1">Expedition CK06-06</strain>
    </source>
</reference>
<accession>X1W068</accession>
<dbReference type="EMBL" id="BARW01042023">
    <property type="protein sequence ID" value="GAJ19680.1"/>
    <property type="molecule type" value="Genomic_DNA"/>
</dbReference>
<gene>
    <name evidence="1" type="ORF">S12H4_62551</name>
</gene>